<evidence type="ECO:0000259" key="1">
    <source>
        <dbReference type="PROSITE" id="PS51233"/>
    </source>
</evidence>
<dbReference type="InterPro" id="IPR001846">
    <property type="entry name" value="VWF_type-D"/>
</dbReference>
<sequence>MIKTIQNTEKIMSVRELPGYMHTFYLTQGTMINVDYHVGEFWKTMNVQIFPSPEDMDDTEGLCGYFNNDWKDDFTHRNGTVTEPKGERYWDWFFSLEDPDDFSESWREEIPLLKLAQDGNLDNVLNPWDDTAKYCVCPLVGGLRQPMCHRKEDKTCTKSKVYAGKEKVIIERRSGPWIASTWTTLLNDWGCWVE</sequence>
<proteinExistence type="predicted"/>
<feature type="domain" description="VWFD" evidence="1">
    <location>
        <begin position="1"/>
        <end position="114"/>
    </location>
</feature>
<gene>
    <name evidence="2" type="ORF">DPMN_091203</name>
</gene>
<evidence type="ECO:0000313" key="3">
    <source>
        <dbReference type="Proteomes" id="UP000828390"/>
    </source>
</evidence>
<dbReference type="PROSITE" id="PS51233">
    <property type="entry name" value="VWFD"/>
    <property type="match status" value="1"/>
</dbReference>
<comment type="caution">
    <text evidence="2">The sequence shown here is derived from an EMBL/GenBank/DDBJ whole genome shotgun (WGS) entry which is preliminary data.</text>
</comment>
<organism evidence="2 3">
    <name type="scientific">Dreissena polymorpha</name>
    <name type="common">Zebra mussel</name>
    <name type="synonym">Mytilus polymorpha</name>
    <dbReference type="NCBI Taxonomy" id="45954"/>
    <lineage>
        <taxon>Eukaryota</taxon>
        <taxon>Metazoa</taxon>
        <taxon>Spiralia</taxon>
        <taxon>Lophotrochozoa</taxon>
        <taxon>Mollusca</taxon>
        <taxon>Bivalvia</taxon>
        <taxon>Autobranchia</taxon>
        <taxon>Heteroconchia</taxon>
        <taxon>Euheterodonta</taxon>
        <taxon>Imparidentia</taxon>
        <taxon>Neoheterodontei</taxon>
        <taxon>Myida</taxon>
        <taxon>Dreissenoidea</taxon>
        <taxon>Dreissenidae</taxon>
        <taxon>Dreissena</taxon>
    </lineage>
</organism>
<protein>
    <recommendedName>
        <fullName evidence="1">VWFD domain-containing protein</fullName>
    </recommendedName>
</protein>
<dbReference type="AlphaFoldDB" id="A0A9D4R0H9"/>
<dbReference type="EMBL" id="JAIWYP010000003">
    <property type="protein sequence ID" value="KAH3848820.1"/>
    <property type="molecule type" value="Genomic_DNA"/>
</dbReference>
<keyword evidence="3" id="KW-1185">Reference proteome</keyword>
<accession>A0A9D4R0H9</accession>
<dbReference type="Pfam" id="PF00094">
    <property type="entry name" value="VWD"/>
    <property type="match status" value="1"/>
</dbReference>
<reference evidence="2" key="2">
    <citation type="submission" date="2020-11" db="EMBL/GenBank/DDBJ databases">
        <authorList>
            <person name="McCartney M.A."/>
            <person name="Auch B."/>
            <person name="Kono T."/>
            <person name="Mallez S."/>
            <person name="Becker A."/>
            <person name="Gohl D.M."/>
            <person name="Silverstein K.A.T."/>
            <person name="Koren S."/>
            <person name="Bechman K.B."/>
            <person name="Herman A."/>
            <person name="Abrahante J.E."/>
            <person name="Garbe J."/>
        </authorList>
    </citation>
    <scope>NUCLEOTIDE SEQUENCE</scope>
    <source>
        <strain evidence="2">Duluth1</strain>
        <tissue evidence="2">Whole animal</tissue>
    </source>
</reference>
<evidence type="ECO:0000313" key="2">
    <source>
        <dbReference type="EMBL" id="KAH3848820.1"/>
    </source>
</evidence>
<reference evidence="2" key="1">
    <citation type="journal article" date="2019" name="bioRxiv">
        <title>The Genome of the Zebra Mussel, Dreissena polymorpha: A Resource for Invasive Species Research.</title>
        <authorList>
            <person name="McCartney M.A."/>
            <person name="Auch B."/>
            <person name="Kono T."/>
            <person name="Mallez S."/>
            <person name="Zhang Y."/>
            <person name="Obille A."/>
            <person name="Becker A."/>
            <person name="Abrahante J.E."/>
            <person name="Garbe J."/>
            <person name="Badalamenti J.P."/>
            <person name="Herman A."/>
            <person name="Mangelson H."/>
            <person name="Liachko I."/>
            <person name="Sullivan S."/>
            <person name="Sone E.D."/>
            <person name="Koren S."/>
            <person name="Silverstein K.A.T."/>
            <person name="Beckman K.B."/>
            <person name="Gohl D.M."/>
        </authorList>
    </citation>
    <scope>NUCLEOTIDE SEQUENCE</scope>
    <source>
        <strain evidence="2">Duluth1</strain>
        <tissue evidence="2">Whole animal</tissue>
    </source>
</reference>
<name>A0A9D4R0H9_DREPO</name>
<dbReference type="Proteomes" id="UP000828390">
    <property type="component" value="Unassembled WGS sequence"/>
</dbReference>